<feature type="compositionally biased region" description="Polar residues" evidence="12">
    <location>
        <begin position="882"/>
        <end position="892"/>
    </location>
</feature>
<feature type="domain" description="Protein kinase" evidence="13">
    <location>
        <begin position="606"/>
        <end position="881"/>
    </location>
</feature>
<dbReference type="EMBL" id="JBJQND010000013">
    <property type="protein sequence ID" value="KAL3856255.1"/>
    <property type="molecule type" value="Genomic_DNA"/>
</dbReference>
<evidence type="ECO:0000256" key="3">
    <source>
        <dbReference type="ARBA" id="ARBA00022679"/>
    </source>
</evidence>
<dbReference type="Gene3D" id="3.30.60.20">
    <property type="match status" value="1"/>
</dbReference>
<evidence type="ECO:0000256" key="10">
    <source>
        <dbReference type="ARBA" id="ARBA00048679"/>
    </source>
</evidence>
<dbReference type="PROSITE" id="PS50011">
    <property type="entry name" value="PROTEIN_KINASE_DOM"/>
    <property type="match status" value="1"/>
</dbReference>
<dbReference type="CDD" id="cd20812">
    <property type="entry name" value="C1_KSR"/>
    <property type="match status" value="1"/>
</dbReference>
<dbReference type="Gene3D" id="6.10.140.1120">
    <property type="match status" value="1"/>
</dbReference>
<keyword evidence="5 11" id="KW-0547">Nucleotide-binding</keyword>
<dbReference type="GO" id="GO:0046872">
    <property type="term" value="F:metal ion binding"/>
    <property type="evidence" value="ECO:0007669"/>
    <property type="project" value="UniProtKB-KW"/>
</dbReference>
<evidence type="ECO:0000256" key="1">
    <source>
        <dbReference type="ARBA" id="ARBA00005843"/>
    </source>
</evidence>
<feature type="region of interest" description="Disordered" evidence="12">
    <location>
        <begin position="165"/>
        <end position="251"/>
    </location>
</feature>
<dbReference type="FunFam" id="3.30.200.20:FF:000034">
    <property type="entry name" value="Kinase suppressor of Ras 1"/>
    <property type="match status" value="1"/>
</dbReference>
<comment type="caution">
    <text evidence="15">The sequence shown here is derived from an EMBL/GenBank/DDBJ whole genome shotgun (WGS) entry which is preliminary data.</text>
</comment>
<dbReference type="InterPro" id="IPR017441">
    <property type="entry name" value="Protein_kinase_ATP_BS"/>
</dbReference>
<feature type="compositionally biased region" description="Low complexity" evidence="12">
    <location>
        <begin position="306"/>
        <end position="321"/>
    </location>
</feature>
<reference evidence="15 16" key="1">
    <citation type="submission" date="2024-11" db="EMBL/GenBank/DDBJ databases">
        <title>Chromosome-level genome assembly of the freshwater bivalve Anodonta woodiana.</title>
        <authorList>
            <person name="Chen X."/>
        </authorList>
    </citation>
    <scope>NUCLEOTIDE SEQUENCE [LARGE SCALE GENOMIC DNA]</scope>
    <source>
        <strain evidence="15">MN2024</strain>
        <tissue evidence="15">Gills</tissue>
    </source>
</reference>
<dbReference type="InterPro" id="IPR025561">
    <property type="entry name" value="KSR_SAM-like_dom"/>
</dbReference>
<dbReference type="InterPro" id="IPR002219">
    <property type="entry name" value="PKC_DAG/PE"/>
</dbReference>
<sequence>MTDAENEYQRALNEIRTVQSVIDNNVQALEGLRTQCATTEEVTQKAIRDTESKLIKLFSRVILMRDKLKSDEYPKTNQWLAVVGVSDEAIKDIMQRNITIYNLMDMSEDGIINLLQRYDCPDEESKRLSLALRNLKLWTERQKSGGNNTTNDSDIELHWSSYKSAASSPYSDHSPKYGSRPSTSSLPSDAHTLPPQQMPVSPQSTPSSPVPRSHYQQDRFRYTPPPTPPIVRQKPGSKCPNTPPPQKTSRMQLFPENQPLTRSKSQESNLANRIIDPMVRPNKNKPEMLNLSGSHEILYARRLSAESEAGGSSRGHSGHSSPMITSPVHSPPYQGHGGENTLTVPSLKGHMSGQMMHKINHRFSSKIIIGSNCDICHKYVVFGKVCKYCRFKCHKDCASRAAPACCLPSEYVDTFIAFMEEQGTYPNQNKDNFHYMTGSPNTARRTTTPNLSLQNNQSELIRPVMSVPMMQRPDSSSASSCNSSTPSSPALMMSSTTVASPSPGPSPKMQSSHLFQFPDIHVSTDTTQTDQVMSNDVDHESHSDVVSTITSNGSDKTLVGSNNSEQTLLGRVDSVDSQDDPLGHSFKRVNSLSVTLKEWDIPYEQLQIGDPIGTGRFGTVYRGQWHGDVAIKMLHMDPDTDNQAQLSAFKLEVAMLRKTRHENLVLFMGACMKPPHLAIVTSLCKGHSLYTYIHVRKEKFLMNKIIIIAQQVAQGMGYLHAKGIIHKDLKTKNIFIDKDKVVISDFGLFNVTKLCHFNRRTDELQIPPGWLCYLSPEIIRSLQAGSTYGKSDLPFTEKSDVYAFGTVWYELLTGEWPFKNFPPECIIWKVGRGVKQSLGNIVGSRDVKDVLIMCWSFHNEDRPKFSQILKAIYRLPKKPFQRSPSHPISLSRSADPLYTA</sequence>
<evidence type="ECO:0008006" key="17">
    <source>
        <dbReference type="Google" id="ProtNLM"/>
    </source>
</evidence>
<feature type="region of interest" description="Disordered" evidence="12">
    <location>
        <begin position="471"/>
        <end position="510"/>
    </location>
</feature>
<dbReference type="Pfam" id="PF20406">
    <property type="entry name" value="SAM_KSR1_N"/>
    <property type="match status" value="1"/>
</dbReference>
<dbReference type="FunFam" id="1.10.510.10:FF:000107">
    <property type="entry name" value="kinase suppressor of Ras 1"/>
    <property type="match status" value="1"/>
</dbReference>
<evidence type="ECO:0000313" key="15">
    <source>
        <dbReference type="EMBL" id="KAL3856255.1"/>
    </source>
</evidence>
<evidence type="ECO:0000256" key="4">
    <source>
        <dbReference type="ARBA" id="ARBA00022723"/>
    </source>
</evidence>
<dbReference type="Pfam" id="PF07714">
    <property type="entry name" value="PK_Tyr_Ser-Thr"/>
    <property type="match status" value="1"/>
</dbReference>
<dbReference type="PROSITE" id="PS00479">
    <property type="entry name" value="ZF_DAG_PE_1"/>
    <property type="match status" value="1"/>
</dbReference>
<keyword evidence="16" id="KW-1185">Reference proteome</keyword>
<accession>A0ABD3V6S3</accession>
<feature type="binding site" evidence="11">
    <location>
        <position position="632"/>
    </location>
    <ligand>
        <name>ATP</name>
        <dbReference type="ChEBI" id="CHEBI:30616"/>
    </ligand>
</feature>
<dbReference type="PANTHER" id="PTHR23257">
    <property type="entry name" value="SERINE-THREONINE PROTEIN KINASE"/>
    <property type="match status" value="1"/>
</dbReference>
<feature type="compositionally biased region" description="Low complexity" evidence="12">
    <location>
        <begin position="475"/>
        <end position="488"/>
    </location>
</feature>
<dbReference type="Pfam" id="PF13543">
    <property type="entry name" value="SAM_KSR1"/>
    <property type="match status" value="1"/>
</dbReference>
<dbReference type="InterPro" id="IPR046933">
    <property type="entry name" value="SAM_KSR1_N_sf"/>
</dbReference>
<organism evidence="15 16">
    <name type="scientific">Sinanodonta woodiana</name>
    <name type="common">Chinese pond mussel</name>
    <name type="synonym">Anodonta woodiana</name>
    <dbReference type="NCBI Taxonomy" id="1069815"/>
    <lineage>
        <taxon>Eukaryota</taxon>
        <taxon>Metazoa</taxon>
        <taxon>Spiralia</taxon>
        <taxon>Lophotrochozoa</taxon>
        <taxon>Mollusca</taxon>
        <taxon>Bivalvia</taxon>
        <taxon>Autobranchia</taxon>
        <taxon>Heteroconchia</taxon>
        <taxon>Palaeoheterodonta</taxon>
        <taxon>Unionida</taxon>
        <taxon>Unionoidea</taxon>
        <taxon>Unionidae</taxon>
        <taxon>Unioninae</taxon>
        <taxon>Sinanodonta</taxon>
    </lineage>
</organism>
<dbReference type="InterPro" id="IPR008271">
    <property type="entry name" value="Ser/Thr_kinase_AS"/>
</dbReference>
<dbReference type="PANTHER" id="PTHR23257:SF963">
    <property type="entry name" value="AT08303P"/>
    <property type="match status" value="1"/>
</dbReference>
<dbReference type="SMART" id="SM00220">
    <property type="entry name" value="S_TKc"/>
    <property type="match status" value="1"/>
</dbReference>
<keyword evidence="7" id="KW-0862">Zinc</keyword>
<evidence type="ECO:0000256" key="11">
    <source>
        <dbReference type="PROSITE-ProRule" id="PRU10141"/>
    </source>
</evidence>
<evidence type="ECO:0000259" key="14">
    <source>
        <dbReference type="PROSITE" id="PS50081"/>
    </source>
</evidence>
<comment type="similarity">
    <text evidence="1">Belongs to the protein kinase superfamily. TKL Ser/Thr protein kinase family.</text>
</comment>
<keyword evidence="3" id="KW-0808">Transferase</keyword>
<name>A0ABD3V6S3_SINWO</name>
<gene>
    <name evidence="15" type="ORF">ACJMK2_011029</name>
</gene>
<dbReference type="InterPro" id="IPR011009">
    <property type="entry name" value="Kinase-like_dom_sf"/>
</dbReference>
<dbReference type="SUPFAM" id="SSF57889">
    <property type="entry name" value="Cysteine-rich domain"/>
    <property type="match status" value="1"/>
</dbReference>
<evidence type="ECO:0000256" key="7">
    <source>
        <dbReference type="ARBA" id="ARBA00022833"/>
    </source>
</evidence>
<evidence type="ECO:0000256" key="9">
    <source>
        <dbReference type="ARBA" id="ARBA00047899"/>
    </source>
</evidence>
<evidence type="ECO:0000259" key="13">
    <source>
        <dbReference type="PROSITE" id="PS50011"/>
    </source>
</evidence>
<comment type="catalytic activity">
    <reaction evidence="9">
        <text>L-threonyl-[protein] + ATP = O-phospho-L-threonyl-[protein] + ADP + H(+)</text>
        <dbReference type="Rhea" id="RHEA:46608"/>
        <dbReference type="Rhea" id="RHEA-COMP:11060"/>
        <dbReference type="Rhea" id="RHEA-COMP:11605"/>
        <dbReference type="ChEBI" id="CHEBI:15378"/>
        <dbReference type="ChEBI" id="CHEBI:30013"/>
        <dbReference type="ChEBI" id="CHEBI:30616"/>
        <dbReference type="ChEBI" id="CHEBI:61977"/>
        <dbReference type="ChEBI" id="CHEBI:456216"/>
        <dbReference type="EC" id="2.7.11.1"/>
    </reaction>
</comment>
<dbReference type="InterPro" id="IPR046861">
    <property type="entry name" value="SAM_KSR1_N"/>
</dbReference>
<dbReference type="InterPro" id="IPR050167">
    <property type="entry name" value="Ser_Thr_protein_kinase"/>
</dbReference>
<evidence type="ECO:0000313" key="16">
    <source>
        <dbReference type="Proteomes" id="UP001634394"/>
    </source>
</evidence>
<feature type="region of interest" description="Disordered" evidence="12">
    <location>
        <begin position="880"/>
        <end position="900"/>
    </location>
</feature>
<dbReference type="PROSITE" id="PS00108">
    <property type="entry name" value="PROTEIN_KINASE_ST"/>
    <property type="match status" value="1"/>
</dbReference>
<dbReference type="Proteomes" id="UP001634394">
    <property type="component" value="Unassembled WGS sequence"/>
</dbReference>
<evidence type="ECO:0000256" key="2">
    <source>
        <dbReference type="ARBA" id="ARBA00022527"/>
    </source>
</evidence>
<feature type="domain" description="Phorbol-ester/DAG-type" evidence="14">
    <location>
        <begin position="360"/>
        <end position="405"/>
    </location>
</feature>
<dbReference type="InterPro" id="IPR000719">
    <property type="entry name" value="Prot_kinase_dom"/>
</dbReference>
<evidence type="ECO:0000256" key="8">
    <source>
        <dbReference type="ARBA" id="ARBA00022840"/>
    </source>
</evidence>
<proteinExistence type="inferred from homology"/>
<feature type="region of interest" description="Disordered" evidence="12">
    <location>
        <begin position="304"/>
        <end position="342"/>
    </location>
</feature>
<keyword evidence="8 11" id="KW-0067">ATP-binding</keyword>
<keyword evidence="6" id="KW-0418">Kinase</keyword>
<evidence type="ECO:0000256" key="12">
    <source>
        <dbReference type="SAM" id="MobiDB-lite"/>
    </source>
</evidence>
<keyword evidence="2" id="KW-0723">Serine/threonine-protein kinase</keyword>
<evidence type="ECO:0000256" key="5">
    <source>
        <dbReference type="ARBA" id="ARBA00022741"/>
    </source>
</evidence>
<dbReference type="PROSITE" id="PS00107">
    <property type="entry name" value="PROTEIN_KINASE_ATP"/>
    <property type="match status" value="1"/>
</dbReference>
<dbReference type="SMART" id="SM00109">
    <property type="entry name" value="C1"/>
    <property type="match status" value="1"/>
</dbReference>
<dbReference type="GO" id="GO:0004674">
    <property type="term" value="F:protein serine/threonine kinase activity"/>
    <property type="evidence" value="ECO:0007669"/>
    <property type="project" value="UniProtKB-KW"/>
</dbReference>
<dbReference type="InterPro" id="IPR046349">
    <property type="entry name" value="C1-like_sf"/>
</dbReference>
<feature type="compositionally biased region" description="Low complexity" evidence="12">
    <location>
        <begin position="194"/>
        <end position="213"/>
    </location>
</feature>
<dbReference type="CDD" id="cd14063">
    <property type="entry name" value="PK_KSR"/>
    <property type="match status" value="1"/>
</dbReference>
<protein>
    <recommendedName>
        <fullName evidence="17">Kinase suppressor of Ras 2</fullName>
    </recommendedName>
</protein>
<dbReference type="Gene3D" id="1.10.150.50">
    <property type="entry name" value="Transcription Factor, Ets-1"/>
    <property type="match status" value="1"/>
</dbReference>
<comment type="catalytic activity">
    <reaction evidence="10">
        <text>L-seryl-[protein] + ATP = O-phospho-L-seryl-[protein] + ADP + H(+)</text>
        <dbReference type="Rhea" id="RHEA:17989"/>
        <dbReference type="Rhea" id="RHEA-COMP:9863"/>
        <dbReference type="Rhea" id="RHEA-COMP:11604"/>
        <dbReference type="ChEBI" id="CHEBI:15378"/>
        <dbReference type="ChEBI" id="CHEBI:29999"/>
        <dbReference type="ChEBI" id="CHEBI:30616"/>
        <dbReference type="ChEBI" id="CHEBI:83421"/>
        <dbReference type="ChEBI" id="CHEBI:456216"/>
        <dbReference type="EC" id="2.7.11.1"/>
    </reaction>
</comment>
<dbReference type="InterPro" id="IPR013761">
    <property type="entry name" value="SAM/pointed_sf"/>
</dbReference>
<dbReference type="GO" id="GO:0005524">
    <property type="term" value="F:ATP binding"/>
    <property type="evidence" value="ECO:0007669"/>
    <property type="project" value="UniProtKB-UniRule"/>
</dbReference>
<evidence type="ECO:0000256" key="6">
    <source>
        <dbReference type="ARBA" id="ARBA00022777"/>
    </source>
</evidence>
<dbReference type="Gene3D" id="1.10.510.10">
    <property type="entry name" value="Transferase(Phosphotransferase) domain 1"/>
    <property type="match status" value="1"/>
</dbReference>
<keyword evidence="4" id="KW-0479">Metal-binding</keyword>
<dbReference type="PROSITE" id="PS50081">
    <property type="entry name" value="ZF_DAG_PE_2"/>
    <property type="match status" value="1"/>
</dbReference>
<dbReference type="AlphaFoldDB" id="A0ABD3V6S3"/>
<dbReference type="InterPro" id="IPR001245">
    <property type="entry name" value="Ser-Thr/Tyr_kinase_cat_dom"/>
</dbReference>
<dbReference type="Gene3D" id="3.30.200.20">
    <property type="entry name" value="Phosphorylase Kinase, domain 1"/>
    <property type="match status" value="1"/>
</dbReference>
<dbReference type="SUPFAM" id="SSF56112">
    <property type="entry name" value="Protein kinase-like (PK-like)"/>
    <property type="match status" value="1"/>
</dbReference>